<dbReference type="RefSeq" id="WP_119372662.1">
    <property type="nucleotide sequence ID" value="NZ_CP040792.1"/>
</dbReference>
<dbReference type="InterPro" id="IPR036866">
    <property type="entry name" value="RibonucZ/Hydroxyglut_hydro"/>
</dbReference>
<evidence type="ECO:0000313" key="3">
    <source>
        <dbReference type="Proteomes" id="UP000265355"/>
    </source>
</evidence>
<dbReference type="SUPFAM" id="SSF56281">
    <property type="entry name" value="Metallo-hydrolase/oxidoreductase"/>
    <property type="match status" value="1"/>
</dbReference>
<dbReference type="SMART" id="SM00849">
    <property type="entry name" value="Lactamase_B"/>
    <property type="match status" value="1"/>
</dbReference>
<protein>
    <submittedName>
        <fullName evidence="2">MBL fold metallo-hydrolase</fullName>
    </submittedName>
</protein>
<evidence type="ECO:0000313" key="2">
    <source>
        <dbReference type="EMBL" id="RII93231.1"/>
    </source>
</evidence>
<dbReference type="Gene3D" id="3.60.15.10">
    <property type="entry name" value="Ribonuclease Z/Hydroxyacylglutathione hydrolase-like"/>
    <property type="match status" value="1"/>
</dbReference>
<feature type="domain" description="Metallo-beta-lactamase" evidence="1">
    <location>
        <begin position="30"/>
        <end position="239"/>
    </location>
</feature>
<dbReference type="EMBL" id="QWEE01000047">
    <property type="protein sequence ID" value="RII93231.1"/>
    <property type="molecule type" value="Genomic_DNA"/>
</dbReference>
<dbReference type="InterPro" id="IPR001279">
    <property type="entry name" value="Metallo-B-lactamas"/>
</dbReference>
<proteinExistence type="predicted"/>
<sequence>MIRTGIPPHPASPVLARDVAPGVHLLSHAHVNLILIDDDDDGVTLVDTAFPDTWPHLLTALRAIGRTPDDVRAVVLTHGHFDHVGSAARAARQLGVPVHVHPGDAYIARHPYSHRRERTPFAYPLRHGRAIPVVAAMAAAGALRVEGVDAVADLAAGPLDVPGRPVVIPTPGHTDGHVALHLPDRDALITGDALVTLDPYTGRTGCRIVAGAATADSGRALRSLAALEEIDARIVLPGHGAPWTNGIRAAVAAARAVGPS</sequence>
<name>A0ABX9N8B0_9MICO</name>
<dbReference type="CDD" id="cd07721">
    <property type="entry name" value="yflN-like_MBL-fold"/>
    <property type="match status" value="1"/>
</dbReference>
<dbReference type="Proteomes" id="UP000265355">
    <property type="component" value="Unassembled WGS sequence"/>
</dbReference>
<evidence type="ECO:0000259" key="1">
    <source>
        <dbReference type="SMART" id="SM00849"/>
    </source>
</evidence>
<organism evidence="2 3">
    <name type="scientific">Clavibacter californiensis</name>
    <dbReference type="NCBI Taxonomy" id="1401995"/>
    <lineage>
        <taxon>Bacteria</taxon>
        <taxon>Bacillati</taxon>
        <taxon>Actinomycetota</taxon>
        <taxon>Actinomycetes</taxon>
        <taxon>Micrococcales</taxon>
        <taxon>Microbacteriaceae</taxon>
        <taxon>Clavibacter</taxon>
    </lineage>
</organism>
<comment type="caution">
    <text evidence="2">The sequence shown here is derived from an EMBL/GenBank/DDBJ whole genome shotgun (WGS) entry which is preliminary data.</text>
</comment>
<gene>
    <name evidence="2" type="ORF">DZF98_04870</name>
</gene>
<dbReference type="Pfam" id="PF00753">
    <property type="entry name" value="Lactamase_B"/>
    <property type="match status" value="1"/>
</dbReference>
<reference evidence="2 3" key="1">
    <citation type="submission" date="2018-08" db="EMBL/GenBank/DDBJ databases">
        <title>Genome Sequence of Clavibacter michiganensis Subspecies type strains, and the Atypical Peach-Colored Strains Isolated from Tomato.</title>
        <authorList>
            <person name="Osdaghi E."/>
            <person name="Portier P."/>
            <person name="Briand M."/>
            <person name="Jacques M.-A."/>
        </authorList>
    </citation>
    <scope>NUCLEOTIDE SEQUENCE [LARGE SCALE GENOMIC DNA]</scope>
    <source>
        <strain evidence="2 3">CFBP 8216</strain>
    </source>
</reference>
<dbReference type="PANTHER" id="PTHR42951">
    <property type="entry name" value="METALLO-BETA-LACTAMASE DOMAIN-CONTAINING"/>
    <property type="match status" value="1"/>
</dbReference>
<dbReference type="PANTHER" id="PTHR42951:SF14">
    <property type="entry name" value="METALLO-BETA-LACTAMASE SUPERFAMILY PROTEIN"/>
    <property type="match status" value="1"/>
</dbReference>
<accession>A0ABX9N8B0</accession>
<dbReference type="InterPro" id="IPR050855">
    <property type="entry name" value="NDM-1-like"/>
</dbReference>
<keyword evidence="3" id="KW-1185">Reference proteome</keyword>